<accession>A0ABD0QHZ2</accession>
<evidence type="ECO:0000313" key="2">
    <source>
        <dbReference type="EMBL" id="KAL0185792.1"/>
    </source>
</evidence>
<dbReference type="AlphaFoldDB" id="A0ABD0QHZ2"/>
<gene>
    <name evidence="2" type="ORF">M9458_017462</name>
</gene>
<reference evidence="2 3" key="1">
    <citation type="submission" date="2024-05" db="EMBL/GenBank/DDBJ databases">
        <title>Genome sequencing and assembly of Indian major carp, Cirrhinus mrigala (Hamilton, 1822).</title>
        <authorList>
            <person name="Mohindra V."/>
            <person name="Chowdhury L.M."/>
            <person name="Lal K."/>
            <person name="Jena J.K."/>
        </authorList>
    </citation>
    <scope>NUCLEOTIDE SEQUENCE [LARGE SCALE GENOMIC DNA]</scope>
    <source>
        <strain evidence="2">CM1030</strain>
        <tissue evidence="2">Blood</tissue>
    </source>
</reference>
<organism evidence="2 3">
    <name type="scientific">Cirrhinus mrigala</name>
    <name type="common">Mrigala</name>
    <dbReference type="NCBI Taxonomy" id="683832"/>
    <lineage>
        <taxon>Eukaryota</taxon>
        <taxon>Metazoa</taxon>
        <taxon>Chordata</taxon>
        <taxon>Craniata</taxon>
        <taxon>Vertebrata</taxon>
        <taxon>Euteleostomi</taxon>
        <taxon>Actinopterygii</taxon>
        <taxon>Neopterygii</taxon>
        <taxon>Teleostei</taxon>
        <taxon>Ostariophysi</taxon>
        <taxon>Cypriniformes</taxon>
        <taxon>Cyprinidae</taxon>
        <taxon>Labeoninae</taxon>
        <taxon>Labeonini</taxon>
        <taxon>Cirrhinus</taxon>
    </lineage>
</organism>
<proteinExistence type="predicted"/>
<dbReference type="Proteomes" id="UP001529510">
    <property type="component" value="Unassembled WGS sequence"/>
</dbReference>
<dbReference type="InterPro" id="IPR037055">
    <property type="entry name" value="MHC_I-like_Ag-recog_sf"/>
</dbReference>
<comment type="caution">
    <text evidence="2">The sequence shown here is derived from an EMBL/GenBank/DDBJ whole genome shotgun (WGS) entry which is preliminary data.</text>
</comment>
<dbReference type="EMBL" id="JAMKFB020000008">
    <property type="protein sequence ID" value="KAL0185792.1"/>
    <property type="molecule type" value="Genomic_DNA"/>
</dbReference>
<dbReference type="InterPro" id="IPR011162">
    <property type="entry name" value="MHC_I/II-like_Ag-recog"/>
</dbReference>
<dbReference type="SUPFAM" id="SSF54452">
    <property type="entry name" value="MHC antigen-recognition domain"/>
    <property type="match status" value="1"/>
</dbReference>
<evidence type="ECO:0000256" key="1">
    <source>
        <dbReference type="ARBA" id="ARBA00023180"/>
    </source>
</evidence>
<evidence type="ECO:0000313" key="3">
    <source>
        <dbReference type="Proteomes" id="UP001529510"/>
    </source>
</evidence>
<keyword evidence="3" id="KW-1185">Reference proteome</keyword>
<protein>
    <submittedName>
        <fullName evidence="2">Uncharacterized protein</fullName>
    </submittedName>
</protein>
<feature type="non-terminal residue" evidence="2">
    <location>
        <position position="61"/>
    </location>
</feature>
<dbReference type="Gene3D" id="3.30.500.10">
    <property type="entry name" value="MHC class I-like antigen recognition-like"/>
    <property type="match status" value="1"/>
</dbReference>
<keyword evidence="1" id="KW-0325">Glycoprotein</keyword>
<sequence length="61" mass="7284">MLDDVQIGYYDSITWTVLHRSLSDSKYDNEEKTDAVHVFREMYDSMKDRADYLKAHLNHTD</sequence>
<name>A0ABD0QHZ2_CIRMR</name>